<protein>
    <submittedName>
        <fullName evidence="1">Uncharacterized protein</fullName>
    </submittedName>
</protein>
<evidence type="ECO:0000313" key="2">
    <source>
        <dbReference type="Proteomes" id="UP001162501"/>
    </source>
</evidence>
<accession>A0AC59Y9W5</accession>
<dbReference type="EMBL" id="OX596095">
    <property type="protein sequence ID" value="CAM9514028.1"/>
    <property type="molecule type" value="Genomic_DNA"/>
</dbReference>
<organism evidence="1 2">
    <name type="scientific">Rangifer tarandus platyrhynchus</name>
    <name type="common">Svalbard reindeer</name>
    <dbReference type="NCBI Taxonomy" id="3082113"/>
    <lineage>
        <taxon>Eukaryota</taxon>
        <taxon>Metazoa</taxon>
        <taxon>Chordata</taxon>
        <taxon>Craniata</taxon>
        <taxon>Vertebrata</taxon>
        <taxon>Euteleostomi</taxon>
        <taxon>Mammalia</taxon>
        <taxon>Eutheria</taxon>
        <taxon>Laurasiatheria</taxon>
        <taxon>Artiodactyla</taxon>
        <taxon>Ruminantia</taxon>
        <taxon>Pecora</taxon>
        <taxon>Cervidae</taxon>
        <taxon>Odocoileinae</taxon>
        <taxon>Rangifer</taxon>
    </lineage>
</organism>
<reference evidence="1" key="2">
    <citation type="submission" date="2025-03" db="EMBL/GenBank/DDBJ databases">
        <authorList>
            <consortium name="ELIXIR-Norway"/>
            <consortium name="Elixir Norway"/>
        </authorList>
    </citation>
    <scope>NUCLEOTIDE SEQUENCE</scope>
</reference>
<evidence type="ECO:0000313" key="1">
    <source>
        <dbReference type="EMBL" id="CAM9514028.1"/>
    </source>
</evidence>
<dbReference type="Proteomes" id="UP001162501">
    <property type="component" value="Chromosome 11"/>
</dbReference>
<name>A0AC59Y9W5_RANTA</name>
<proteinExistence type="predicted"/>
<gene>
    <name evidence="1" type="ORF">MRATA1EN22A_LOCUS3596</name>
</gene>
<sequence>MCSLESRSPLAPGGHREPSRGLPGGDRQTYVRDQARERSWQRLPLPTRPLTCLAAVPQPGPAGKPSGSAGDLLPGTLERRHPWSTPHLPWRLVPCSVALPLQQTEYSSLSGTTGSLFMTLRGLRSVPGAPVEHVHSLFYLRVLSRPVAGPPSRLPLAKPRHLYPTLASTLLCVVCVQASFLCPPPPPPPPLHLSGNNLAPFSSGGRQWGAYCPTLPPTNTEAPPCNGTPSGGCPRCRKEGCPLRQEDLTTREARGTEGSPPAVCPRGVWQRLTRVPQDVAASQPGPGHPLGGSQPLLFCTQLSTPRAFLLSELALKKVTATWASASSREHVWDEIMDVETWHRGLQSGHWRQRWGLFMDVGLARAGHRGLVDTLLRMGYESGHKAGHLAAQATYPEHLPAHSCP</sequence>
<reference evidence="1" key="1">
    <citation type="submission" date="2023-05" db="EMBL/GenBank/DDBJ databases">
        <authorList>
            <consortium name="ELIXIR-Norway"/>
        </authorList>
    </citation>
    <scope>NUCLEOTIDE SEQUENCE</scope>
</reference>